<reference evidence="3 4" key="1">
    <citation type="submission" date="2017-12" db="EMBL/GenBank/DDBJ databases">
        <authorList>
            <person name="Hurst M.R.H."/>
        </authorList>
    </citation>
    <scope>NUCLEOTIDE SEQUENCE [LARGE SCALE GENOMIC DNA]</scope>
    <source>
        <strain evidence="3 4">TH11417</strain>
    </source>
</reference>
<evidence type="ECO:0000259" key="2">
    <source>
        <dbReference type="Pfam" id="PF00144"/>
    </source>
</evidence>
<evidence type="ECO:0000256" key="1">
    <source>
        <dbReference type="ARBA" id="ARBA00022801"/>
    </source>
</evidence>
<dbReference type="InterPro" id="IPR001466">
    <property type="entry name" value="Beta-lactam-related"/>
</dbReference>
<keyword evidence="4" id="KW-1185">Reference proteome</keyword>
<accession>A0A2L0D6N1</accession>
<proteinExistence type="predicted"/>
<organism evidence="3 4">
    <name type="scientific">Streptococcus pluranimalium</name>
    <dbReference type="NCBI Taxonomy" id="82348"/>
    <lineage>
        <taxon>Bacteria</taxon>
        <taxon>Bacillati</taxon>
        <taxon>Bacillota</taxon>
        <taxon>Bacilli</taxon>
        <taxon>Lactobacillales</taxon>
        <taxon>Streptococcaceae</taxon>
        <taxon>Streptococcus</taxon>
    </lineage>
</organism>
<dbReference type="GeneID" id="98394050"/>
<feature type="domain" description="Beta-lactamase-related" evidence="2">
    <location>
        <begin position="8"/>
        <end position="295"/>
    </location>
</feature>
<gene>
    <name evidence="3" type="ORF">C0J00_09035</name>
</gene>
<sequence length="311" mass="35450">MKKILEKINQQMTQDLYHGASLAIFDSGQWQEFYIGTIDGDHPVEPDLVYDLASVSKVVGVATMIAFLVNQDKLMIDKALSYYYPAFQQDELTIRQLLTHTSGIDPFIPNRDQLNAVALKEAINQITVTDKKDFLYTDINFLLLGFMLEEMTGLTLAQLFDQEIFAPWGLKQTSFGPRLGAVPTVKGVTDGLVHDPKAKVLEEHAGSAGLFSTVKDLEKFLEHYLKDDFAKNLWKNLSHSDRKTRALGWNLEGEWIDHTGYTGPFIMANRQKQQAVIFLTNRTYEKDDRPEWIAKRKELMAVMKETLARLD</sequence>
<dbReference type="EMBL" id="CP025536">
    <property type="protein sequence ID" value="AUW97231.1"/>
    <property type="molecule type" value="Genomic_DNA"/>
</dbReference>
<name>A0A2L0D6N1_9STRE</name>
<keyword evidence="1 3" id="KW-0378">Hydrolase</keyword>
<dbReference type="PANTHER" id="PTHR43283:SF11">
    <property type="entry name" value="BETA-LACTAMASE-RELATED DOMAIN-CONTAINING PROTEIN"/>
    <property type="match status" value="1"/>
</dbReference>
<dbReference type="Pfam" id="PF00144">
    <property type="entry name" value="Beta-lactamase"/>
    <property type="match status" value="1"/>
</dbReference>
<dbReference type="GO" id="GO:0016787">
    <property type="term" value="F:hydrolase activity"/>
    <property type="evidence" value="ECO:0007669"/>
    <property type="project" value="UniProtKB-KW"/>
</dbReference>
<dbReference type="SUPFAM" id="SSF56601">
    <property type="entry name" value="beta-lactamase/transpeptidase-like"/>
    <property type="match status" value="1"/>
</dbReference>
<protein>
    <submittedName>
        <fullName evidence="3">Serine hydrolase</fullName>
    </submittedName>
</protein>
<dbReference type="Proteomes" id="UP000238956">
    <property type="component" value="Chromosome"/>
</dbReference>
<dbReference type="InterPro" id="IPR012338">
    <property type="entry name" value="Beta-lactam/transpept-like"/>
</dbReference>
<dbReference type="AlphaFoldDB" id="A0A2L0D6N1"/>
<evidence type="ECO:0000313" key="4">
    <source>
        <dbReference type="Proteomes" id="UP000238956"/>
    </source>
</evidence>
<dbReference type="RefSeq" id="WP_104968539.1">
    <property type="nucleotide sequence ID" value="NZ_CP025536.1"/>
</dbReference>
<dbReference type="PANTHER" id="PTHR43283">
    <property type="entry name" value="BETA-LACTAMASE-RELATED"/>
    <property type="match status" value="1"/>
</dbReference>
<dbReference type="InterPro" id="IPR050789">
    <property type="entry name" value="Diverse_Enzym_Activities"/>
</dbReference>
<dbReference type="OrthoDB" id="9803467at2"/>
<dbReference type="Gene3D" id="3.40.710.10">
    <property type="entry name" value="DD-peptidase/beta-lactamase superfamily"/>
    <property type="match status" value="1"/>
</dbReference>
<evidence type="ECO:0000313" key="3">
    <source>
        <dbReference type="EMBL" id="AUW97231.1"/>
    </source>
</evidence>
<reference evidence="3 4" key="2">
    <citation type="submission" date="2018-02" db="EMBL/GenBank/DDBJ databases">
        <title>Whole genome sequencing analysis of Streptococcus pluranimalium isolated from cattle infected mastitis in China.</title>
        <authorList>
            <person name="Zhang J.-R."/>
            <person name="Hu G.-Z."/>
        </authorList>
    </citation>
    <scope>NUCLEOTIDE SEQUENCE [LARGE SCALE GENOMIC DNA]</scope>
    <source>
        <strain evidence="3 4">TH11417</strain>
    </source>
</reference>
<dbReference type="KEGG" id="splr:C0J00_09035"/>